<comment type="subcellular location">
    <subcellularLocation>
        <location evidence="1">Secreted</location>
    </subcellularLocation>
</comment>
<dbReference type="InterPro" id="IPR016090">
    <property type="entry name" value="PLA2-like_dom"/>
</dbReference>
<feature type="compositionally biased region" description="Polar residues" evidence="3">
    <location>
        <begin position="309"/>
        <end position="327"/>
    </location>
</feature>
<evidence type="ECO:0000313" key="6">
    <source>
        <dbReference type="Proteomes" id="UP001652627"/>
    </source>
</evidence>
<dbReference type="PANTHER" id="PTHR12253">
    <property type="entry name" value="RH14732P"/>
    <property type="match status" value="1"/>
</dbReference>
<dbReference type="InterPro" id="IPR036444">
    <property type="entry name" value="PLipase_A2_dom_sf"/>
</dbReference>
<keyword evidence="2" id="KW-0964">Secreted</keyword>
<protein>
    <submittedName>
        <fullName evidence="7">Group 3 secretory phospholipase A2</fullName>
    </submittedName>
</protein>
<feature type="signal peptide" evidence="4">
    <location>
        <begin position="1"/>
        <end position="25"/>
    </location>
</feature>
<feature type="chain" id="PRO_5046493413" evidence="4">
    <location>
        <begin position="26"/>
        <end position="579"/>
    </location>
</feature>
<evidence type="ECO:0000256" key="1">
    <source>
        <dbReference type="ARBA" id="ARBA00004613"/>
    </source>
</evidence>
<dbReference type="Gene3D" id="1.20.90.10">
    <property type="entry name" value="Phospholipase A2 domain"/>
    <property type="match status" value="2"/>
</dbReference>
<dbReference type="RefSeq" id="XP_067163424.1">
    <property type="nucleotide sequence ID" value="XM_067307323.1"/>
</dbReference>
<reference evidence="7" key="1">
    <citation type="submission" date="2025-08" db="UniProtKB">
        <authorList>
            <consortium name="RefSeq"/>
        </authorList>
    </citation>
    <scope>IDENTIFICATION</scope>
    <source>
        <tissue evidence="7">Blood</tissue>
    </source>
</reference>
<organism evidence="6 7">
    <name type="scientific">Apteryx mantelli</name>
    <name type="common">North Island brown kiwi</name>
    <dbReference type="NCBI Taxonomy" id="2696672"/>
    <lineage>
        <taxon>Eukaryota</taxon>
        <taxon>Metazoa</taxon>
        <taxon>Chordata</taxon>
        <taxon>Craniata</taxon>
        <taxon>Vertebrata</taxon>
        <taxon>Euteleostomi</taxon>
        <taxon>Archelosauria</taxon>
        <taxon>Archosauria</taxon>
        <taxon>Dinosauria</taxon>
        <taxon>Saurischia</taxon>
        <taxon>Theropoda</taxon>
        <taxon>Coelurosauria</taxon>
        <taxon>Aves</taxon>
        <taxon>Palaeognathae</taxon>
        <taxon>Apterygiformes</taxon>
        <taxon>Apterygidae</taxon>
        <taxon>Apteryx</taxon>
    </lineage>
</organism>
<dbReference type="GeneID" id="106487418"/>
<feature type="region of interest" description="Disordered" evidence="3">
    <location>
        <begin position="273"/>
        <end position="347"/>
    </location>
</feature>
<gene>
    <name evidence="7" type="primary">PLA2G3</name>
</gene>
<keyword evidence="6" id="KW-1185">Reference proteome</keyword>
<evidence type="ECO:0000256" key="4">
    <source>
        <dbReference type="SAM" id="SignalP"/>
    </source>
</evidence>
<sequence>MWARAALLCAAAALLLCAAAPGACAWPGGGGGGGGALCPRRVAGPGGTRYLAFLSRGPGPPALVESTWAGRGSLRACWARRDPRLARAFRAACARRPPAAPGAALRRDLAALWRRRAACRDPGGPGLGLGFGRRRRRRGWTVPGTLWCGAGDSAGSPGELGLFRGPDRCCREHDRCEAQIAALEFNYGIRNYRLHTVSHCDCDGRFRRCLLDLNDTISNIIGITFFNLLEVPCFVLEQSEECVQWHWWGGCERYGVVPLARMVQQNQYYYGLPMEEPGNPTMRSPRKGRRKSSRLGRKRLRQRLGQNPKLRQTQSPGQNQRLVTVQQPWGPGTLPPASTREEAEPTTRYLTAPWQLEPGPSTAMTMLEQDSAGGRQILGAAQQGGGGSAHPACMAHHEEDSIRSSPAAELHRATPVPPLDQRRQQGRMCRCYKRLDKCEHQIAPHEVKYELHNIDTRTLFHCNCTRRLARFLRRVRGLNDVEEAVLAERIAMDCFILEPLADCGLGKEPQDNCITVTQAVLVPAWHLRNTLRHWGPLHVTSKVKHQDQKIQDSGGTLYERCLQLFLEQKWGVQHHMAPR</sequence>
<keyword evidence="4" id="KW-0732">Signal</keyword>
<dbReference type="Proteomes" id="UP001652627">
    <property type="component" value="Chromosome 17"/>
</dbReference>
<dbReference type="InterPro" id="IPR033113">
    <property type="entry name" value="PLA2_histidine"/>
</dbReference>
<dbReference type="PROSITE" id="PS00118">
    <property type="entry name" value="PA2_HIS"/>
    <property type="match status" value="1"/>
</dbReference>
<feature type="compositionally biased region" description="Basic residues" evidence="3">
    <location>
        <begin position="284"/>
        <end position="302"/>
    </location>
</feature>
<evidence type="ECO:0000259" key="5">
    <source>
        <dbReference type="SMART" id="SM00085"/>
    </source>
</evidence>
<accession>A0ABM4FEP7</accession>
<evidence type="ECO:0000256" key="3">
    <source>
        <dbReference type="SAM" id="MobiDB-lite"/>
    </source>
</evidence>
<name>A0ABM4FEP7_9AVES</name>
<evidence type="ECO:0000256" key="2">
    <source>
        <dbReference type="ARBA" id="ARBA00022525"/>
    </source>
</evidence>
<evidence type="ECO:0000313" key="7">
    <source>
        <dbReference type="RefSeq" id="XP_067163424.1"/>
    </source>
</evidence>
<proteinExistence type="predicted"/>
<dbReference type="CDD" id="cd04704">
    <property type="entry name" value="PLA2_bee_venom_like"/>
    <property type="match status" value="1"/>
</dbReference>
<dbReference type="SMART" id="SM00085">
    <property type="entry name" value="PA2c"/>
    <property type="match status" value="1"/>
</dbReference>
<feature type="domain" description="Phospholipase A2-like central" evidence="5">
    <location>
        <begin position="127"/>
        <end position="252"/>
    </location>
</feature>
<dbReference type="Pfam" id="PF05826">
    <property type="entry name" value="Phospholip_A2_2"/>
    <property type="match status" value="2"/>
</dbReference>
<dbReference type="SUPFAM" id="SSF48619">
    <property type="entry name" value="Phospholipase A2, PLA2"/>
    <property type="match status" value="2"/>
</dbReference>